<evidence type="ECO:0000256" key="3">
    <source>
        <dbReference type="ARBA" id="ARBA00023125"/>
    </source>
</evidence>
<evidence type="ECO:0000313" key="8">
    <source>
        <dbReference type="EMBL" id="ACZ90699.1"/>
    </source>
</evidence>
<evidence type="ECO:0000256" key="5">
    <source>
        <dbReference type="PROSITE-ProRule" id="PRU00335"/>
    </source>
</evidence>
<dbReference type="InterPro" id="IPR001647">
    <property type="entry name" value="HTH_TetR"/>
</dbReference>
<evidence type="ECO:0000259" key="7">
    <source>
        <dbReference type="PROSITE" id="PS50977"/>
    </source>
</evidence>
<proteinExistence type="predicted"/>
<organism evidence="8 9">
    <name type="scientific">Streptosporangium roseum (strain ATCC 12428 / DSM 43021 / JCM 3005 / KCTC 9067 / NCIMB 10171 / NRRL 2505 / NI 9100)</name>
    <dbReference type="NCBI Taxonomy" id="479432"/>
    <lineage>
        <taxon>Bacteria</taxon>
        <taxon>Bacillati</taxon>
        <taxon>Actinomycetota</taxon>
        <taxon>Actinomycetes</taxon>
        <taxon>Streptosporangiales</taxon>
        <taxon>Streptosporangiaceae</taxon>
        <taxon>Streptosporangium</taxon>
    </lineage>
</organism>
<dbReference type="GO" id="GO:0003700">
    <property type="term" value="F:DNA-binding transcription factor activity"/>
    <property type="evidence" value="ECO:0007669"/>
    <property type="project" value="TreeGrafter"/>
</dbReference>
<dbReference type="InterPro" id="IPR050109">
    <property type="entry name" value="HTH-type_TetR-like_transc_reg"/>
</dbReference>
<gene>
    <name evidence="8" type="ordered locus">Sros_8044</name>
</gene>
<dbReference type="PRINTS" id="PR00400">
    <property type="entry name" value="TETREPRESSOR"/>
</dbReference>
<evidence type="ECO:0000256" key="1">
    <source>
        <dbReference type="ARBA" id="ARBA00022491"/>
    </source>
</evidence>
<dbReference type="PANTHER" id="PTHR30055">
    <property type="entry name" value="HTH-TYPE TRANSCRIPTIONAL REGULATOR RUTR"/>
    <property type="match status" value="1"/>
</dbReference>
<dbReference type="InterPro" id="IPR009057">
    <property type="entry name" value="Homeodomain-like_sf"/>
</dbReference>
<dbReference type="InterPro" id="IPR036271">
    <property type="entry name" value="Tet_transcr_reg_TetR-rel_C_sf"/>
</dbReference>
<dbReference type="Gene3D" id="1.10.10.60">
    <property type="entry name" value="Homeodomain-like"/>
    <property type="match status" value="1"/>
</dbReference>
<dbReference type="SUPFAM" id="SSF46689">
    <property type="entry name" value="Homeodomain-like"/>
    <property type="match status" value="1"/>
</dbReference>
<dbReference type="EMBL" id="CP001814">
    <property type="protein sequence ID" value="ACZ90699.1"/>
    <property type="molecule type" value="Genomic_DNA"/>
</dbReference>
<dbReference type="Gene3D" id="1.10.357.10">
    <property type="entry name" value="Tetracycline Repressor, domain 2"/>
    <property type="match status" value="1"/>
</dbReference>
<dbReference type="eggNOG" id="COG1309">
    <property type="taxonomic scope" value="Bacteria"/>
</dbReference>
<keyword evidence="9" id="KW-1185">Reference proteome</keyword>
<dbReference type="PROSITE" id="PS50977">
    <property type="entry name" value="HTH_TETR_2"/>
    <property type="match status" value="1"/>
</dbReference>
<keyword evidence="4" id="KW-0804">Transcription</keyword>
<reference evidence="8 9" key="1">
    <citation type="journal article" date="2010" name="Stand. Genomic Sci.">
        <title>Complete genome sequence of Streptosporangium roseum type strain (NI 9100).</title>
        <authorList>
            <person name="Nolan M."/>
            <person name="Sikorski J."/>
            <person name="Jando M."/>
            <person name="Lucas S."/>
            <person name="Lapidus A."/>
            <person name="Glavina Del Rio T."/>
            <person name="Chen F."/>
            <person name="Tice H."/>
            <person name="Pitluck S."/>
            <person name="Cheng J.F."/>
            <person name="Chertkov O."/>
            <person name="Sims D."/>
            <person name="Meincke L."/>
            <person name="Brettin T."/>
            <person name="Han C."/>
            <person name="Detter J.C."/>
            <person name="Bruce D."/>
            <person name="Goodwin L."/>
            <person name="Land M."/>
            <person name="Hauser L."/>
            <person name="Chang Y.J."/>
            <person name="Jeffries C.D."/>
            <person name="Ivanova N."/>
            <person name="Mavromatis K."/>
            <person name="Mikhailova N."/>
            <person name="Chen A."/>
            <person name="Palaniappan K."/>
            <person name="Chain P."/>
            <person name="Rohde M."/>
            <person name="Goker M."/>
            <person name="Bristow J."/>
            <person name="Eisen J.A."/>
            <person name="Markowitz V."/>
            <person name="Hugenholtz P."/>
            <person name="Kyrpides N.C."/>
            <person name="Klenk H.P."/>
        </authorList>
    </citation>
    <scope>NUCLEOTIDE SEQUENCE [LARGE SCALE GENOMIC DNA]</scope>
    <source>
        <strain evidence="9">ATCC 12428 / DSM 43021 / JCM 3005 / NI 9100</strain>
    </source>
</reference>
<keyword evidence="3 5" id="KW-0238">DNA-binding</keyword>
<dbReference type="SUPFAM" id="SSF48498">
    <property type="entry name" value="Tetracyclin repressor-like, C-terminal domain"/>
    <property type="match status" value="1"/>
</dbReference>
<dbReference type="Proteomes" id="UP000002029">
    <property type="component" value="Chromosome"/>
</dbReference>
<dbReference type="PANTHER" id="PTHR30055:SF151">
    <property type="entry name" value="TRANSCRIPTIONAL REGULATORY PROTEIN"/>
    <property type="match status" value="1"/>
</dbReference>
<dbReference type="GO" id="GO:0000976">
    <property type="term" value="F:transcription cis-regulatory region binding"/>
    <property type="evidence" value="ECO:0007669"/>
    <property type="project" value="TreeGrafter"/>
</dbReference>
<dbReference type="Pfam" id="PF00440">
    <property type="entry name" value="TetR_N"/>
    <property type="match status" value="1"/>
</dbReference>
<dbReference type="RefSeq" id="WP_012894429.1">
    <property type="nucleotide sequence ID" value="NC_013595.1"/>
</dbReference>
<protein>
    <submittedName>
        <fullName evidence="8">Transcriptional regulator, TetR family</fullName>
    </submittedName>
</protein>
<dbReference type="STRING" id="479432.Sros_8044"/>
<dbReference type="KEGG" id="sro:Sros_8044"/>
<keyword evidence="2" id="KW-0805">Transcription regulation</keyword>
<dbReference type="OrthoDB" id="3818006at2"/>
<dbReference type="GO" id="GO:0046677">
    <property type="term" value="P:response to antibiotic"/>
    <property type="evidence" value="ECO:0007669"/>
    <property type="project" value="InterPro"/>
</dbReference>
<dbReference type="InterPro" id="IPR004111">
    <property type="entry name" value="Repressor_TetR_C"/>
</dbReference>
<name>D2AVQ3_STRRD</name>
<feature type="region of interest" description="Disordered" evidence="6">
    <location>
        <begin position="1"/>
        <end position="25"/>
    </location>
</feature>
<feature type="DNA-binding region" description="H-T-H motif" evidence="5">
    <location>
        <begin position="47"/>
        <end position="66"/>
    </location>
</feature>
<accession>D2AVQ3</accession>
<dbReference type="InterPro" id="IPR003012">
    <property type="entry name" value="Tet_transcr_reg_TetR"/>
</dbReference>
<evidence type="ECO:0000256" key="2">
    <source>
        <dbReference type="ARBA" id="ARBA00023015"/>
    </source>
</evidence>
<feature type="domain" description="HTH tetR-type" evidence="7">
    <location>
        <begin position="24"/>
        <end position="84"/>
    </location>
</feature>
<keyword evidence="1" id="KW-0678">Repressor</keyword>
<sequence>MSADESPLPSVWTRPRRQRREQPALSREQIVSEALKLLDGEGIDALSMRRLGGRLGAVATAIYWHVANKDELIELVVDEVYSEMRVPDVEDPADWRAAAVGCARSMRSVILRHPWMVSVLDEVGLAYLGPNMMRQSDRMLAVFEAAGFALREADQAVQTVAAYVLGTATSEAAMLTKLAGGARSERDVVEDLWPAAEAAALAYPRLRELYATYRGEDPEKNREETFAYGLERVLDGLQARLGPAGGSAG</sequence>
<evidence type="ECO:0000256" key="4">
    <source>
        <dbReference type="ARBA" id="ARBA00023163"/>
    </source>
</evidence>
<dbReference type="HOGENOM" id="CLU_069543_0_2_11"/>
<evidence type="ECO:0000313" key="9">
    <source>
        <dbReference type="Proteomes" id="UP000002029"/>
    </source>
</evidence>
<evidence type="ECO:0000256" key="6">
    <source>
        <dbReference type="SAM" id="MobiDB-lite"/>
    </source>
</evidence>
<dbReference type="AlphaFoldDB" id="D2AVQ3"/>
<dbReference type="GO" id="GO:0045892">
    <property type="term" value="P:negative regulation of DNA-templated transcription"/>
    <property type="evidence" value="ECO:0007669"/>
    <property type="project" value="InterPro"/>
</dbReference>
<dbReference type="Pfam" id="PF02909">
    <property type="entry name" value="TetR_C_1"/>
    <property type="match status" value="1"/>
</dbReference>